<dbReference type="InterPro" id="IPR043131">
    <property type="entry name" value="BCAT-like_N"/>
</dbReference>
<evidence type="ECO:0000313" key="8">
    <source>
        <dbReference type="Proteomes" id="UP001623290"/>
    </source>
</evidence>
<proteinExistence type="inferred from homology"/>
<sequence>MEKSLCRTCPPDLNVIETFRVDAGHIAFWPLHLARLQRTCLKLEIPFDAKAVQAALAALPKEGVLRGRLTVDLAGRPTLGFADLPATKTVWNVAIAPQMLRSDDPWLSVKTTQRGLYDTFRANLPQGIDEWIFLNEQGRLCEGTITNIFVGELQNLRTPPCAAGLLPGVLRQSLLEAGHAYEDDLAPSDLRDGFWIGNALRGLMPAQLVAVERA</sequence>
<evidence type="ECO:0000256" key="4">
    <source>
        <dbReference type="ARBA" id="ARBA00022898"/>
    </source>
</evidence>
<dbReference type="InterPro" id="IPR018300">
    <property type="entry name" value="Aminotrans_IV_CS"/>
</dbReference>
<evidence type="ECO:0000256" key="2">
    <source>
        <dbReference type="ARBA" id="ARBA00009320"/>
    </source>
</evidence>
<keyword evidence="7" id="KW-0808">Transferase</keyword>
<evidence type="ECO:0000256" key="5">
    <source>
        <dbReference type="RuleBase" id="RU004106"/>
    </source>
</evidence>
<keyword evidence="4 6" id="KW-0663">Pyridoxal phosphate</keyword>
<dbReference type="EMBL" id="CP135443">
    <property type="protein sequence ID" value="WRY32683.1"/>
    <property type="molecule type" value="Genomic_DNA"/>
</dbReference>
<name>A0ABZ1DW26_9RHOB</name>
<accession>A0ABZ1DW26</accession>
<evidence type="ECO:0000256" key="6">
    <source>
        <dbReference type="RuleBase" id="RU004516"/>
    </source>
</evidence>
<gene>
    <name evidence="7" type="ORF">RPE78_08125</name>
</gene>
<keyword evidence="8" id="KW-1185">Reference proteome</keyword>
<reference evidence="7 8" key="1">
    <citation type="submission" date="2023-09" db="EMBL/GenBank/DDBJ databases">
        <title>Thioclava shenzhenensis sp. nov., a multidrug resistant bacteria-antagonizing species isolated from coastal seawater.</title>
        <authorList>
            <person name="Long M."/>
        </authorList>
    </citation>
    <scope>NUCLEOTIDE SEQUENCE [LARGE SCALE GENOMIC DNA]</scope>
    <source>
        <strain evidence="7 8">FTW29</strain>
    </source>
</reference>
<evidence type="ECO:0000313" key="7">
    <source>
        <dbReference type="EMBL" id="WRY32683.1"/>
    </source>
</evidence>
<dbReference type="InterPro" id="IPR001544">
    <property type="entry name" value="Aminotrans_IV"/>
</dbReference>
<comment type="similarity">
    <text evidence="2 5">Belongs to the class-IV pyridoxal-phosphate-dependent aminotransferase family.</text>
</comment>
<dbReference type="PROSITE" id="PS00770">
    <property type="entry name" value="AA_TRANSFER_CLASS_4"/>
    <property type="match status" value="1"/>
</dbReference>
<evidence type="ECO:0000256" key="3">
    <source>
        <dbReference type="ARBA" id="ARBA00014472"/>
    </source>
</evidence>
<dbReference type="SUPFAM" id="SSF56752">
    <property type="entry name" value="D-aminoacid aminotransferase-like PLP-dependent enzymes"/>
    <property type="match status" value="1"/>
</dbReference>
<keyword evidence="7" id="KW-0032">Aminotransferase</keyword>
<protein>
    <recommendedName>
        <fullName evidence="3">Probable branched-chain-amino-acid aminotransferase</fullName>
    </recommendedName>
</protein>
<dbReference type="NCBIfam" id="NF005729">
    <property type="entry name" value="PRK07546.1-3"/>
    <property type="match status" value="1"/>
</dbReference>
<dbReference type="Gene3D" id="3.20.10.10">
    <property type="entry name" value="D-amino Acid Aminotransferase, subunit A, domain 2"/>
    <property type="match status" value="1"/>
</dbReference>
<dbReference type="GO" id="GO:0008483">
    <property type="term" value="F:transaminase activity"/>
    <property type="evidence" value="ECO:0007669"/>
    <property type="project" value="UniProtKB-KW"/>
</dbReference>
<evidence type="ECO:0000256" key="1">
    <source>
        <dbReference type="ARBA" id="ARBA00001933"/>
    </source>
</evidence>
<dbReference type="Proteomes" id="UP001623290">
    <property type="component" value="Chromosome"/>
</dbReference>
<organism evidence="7 8">
    <name type="scientific">Thioclava litoralis</name>
    <dbReference type="NCBI Taxonomy" id="3076557"/>
    <lineage>
        <taxon>Bacteria</taxon>
        <taxon>Pseudomonadati</taxon>
        <taxon>Pseudomonadota</taxon>
        <taxon>Alphaproteobacteria</taxon>
        <taxon>Rhodobacterales</taxon>
        <taxon>Paracoccaceae</taxon>
        <taxon>Thioclava</taxon>
    </lineage>
</organism>
<dbReference type="InterPro" id="IPR036038">
    <property type="entry name" value="Aminotransferase-like"/>
</dbReference>
<dbReference type="InterPro" id="IPR043132">
    <property type="entry name" value="BCAT-like_C"/>
</dbReference>
<dbReference type="Pfam" id="PF01063">
    <property type="entry name" value="Aminotran_4"/>
    <property type="match status" value="1"/>
</dbReference>
<dbReference type="RefSeq" id="WP_406720263.1">
    <property type="nucleotide sequence ID" value="NZ_CP135443.1"/>
</dbReference>
<dbReference type="Gene3D" id="3.30.470.10">
    <property type="match status" value="1"/>
</dbReference>
<comment type="cofactor">
    <cofactor evidence="1 6">
        <name>pyridoxal 5'-phosphate</name>
        <dbReference type="ChEBI" id="CHEBI:597326"/>
    </cofactor>
</comment>